<accession>A0A9X7W4A2</accession>
<dbReference type="SUPFAM" id="SSF53850">
    <property type="entry name" value="Periplasmic binding protein-like II"/>
    <property type="match status" value="1"/>
</dbReference>
<evidence type="ECO:0000313" key="4">
    <source>
        <dbReference type="Proteomes" id="UP000663505"/>
    </source>
</evidence>
<protein>
    <submittedName>
        <fullName evidence="3">Sugar ABC transporter substrate-binding protein</fullName>
    </submittedName>
</protein>
<dbReference type="InterPro" id="IPR050490">
    <property type="entry name" value="Bact_solute-bd_prot1"/>
</dbReference>
<keyword evidence="4" id="KW-1185">Reference proteome</keyword>
<dbReference type="EMBL" id="CP071182">
    <property type="protein sequence ID" value="QSO49283.1"/>
    <property type="molecule type" value="Genomic_DNA"/>
</dbReference>
<dbReference type="PANTHER" id="PTHR43649:SF30">
    <property type="entry name" value="ABC TRANSPORTER SUBSTRATE-BINDING PROTEIN"/>
    <property type="match status" value="1"/>
</dbReference>
<feature type="region of interest" description="Disordered" evidence="1">
    <location>
        <begin position="28"/>
        <end position="47"/>
    </location>
</feature>
<dbReference type="RefSeq" id="WP_206658598.1">
    <property type="nucleotide sequence ID" value="NZ_CP071182.1"/>
</dbReference>
<feature type="chain" id="PRO_5040857472" evidence="2">
    <location>
        <begin position="25"/>
        <end position="433"/>
    </location>
</feature>
<dbReference type="KEGG" id="afx:JZ786_10380"/>
<dbReference type="Proteomes" id="UP000663505">
    <property type="component" value="Chromosome"/>
</dbReference>
<dbReference type="PANTHER" id="PTHR43649">
    <property type="entry name" value="ARABINOSE-BINDING PROTEIN-RELATED"/>
    <property type="match status" value="1"/>
</dbReference>
<evidence type="ECO:0000313" key="3">
    <source>
        <dbReference type="EMBL" id="QSO49283.1"/>
    </source>
</evidence>
<dbReference type="InterPro" id="IPR006059">
    <property type="entry name" value="SBP"/>
</dbReference>
<reference evidence="3 4" key="1">
    <citation type="submission" date="2021-02" db="EMBL/GenBank/DDBJ databases">
        <title>Alicyclobacillus curvatus sp. nov. and Alicyclobacillus mengziensis sp. nov., two acidophilic bacteria isolated from acid mine drainage.</title>
        <authorList>
            <person name="Huang Y."/>
        </authorList>
    </citation>
    <scope>NUCLEOTIDE SEQUENCE [LARGE SCALE GENOMIC DNA]</scope>
    <source>
        <strain evidence="3 4">S30H14</strain>
    </source>
</reference>
<dbReference type="PROSITE" id="PS51257">
    <property type="entry name" value="PROKAR_LIPOPROTEIN"/>
    <property type="match status" value="1"/>
</dbReference>
<organism evidence="3 4">
    <name type="scientific">Alicyclobacillus mengziensis</name>
    <dbReference type="NCBI Taxonomy" id="2931921"/>
    <lineage>
        <taxon>Bacteria</taxon>
        <taxon>Bacillati</taxon>
        <taxon>Bacillota</taxon>
        <taxon>Bacilli</taxon>
        <taxon>Bacillales</taxon>
        <taxon>Alicyclobacillaceae</taxon>
        <taxon>Alicyclobacillus</taxon>
    </lineage>
</organism>
<keyword evidence="2" id="KW-0732">Signal</keyword>
<gene>
    <name evidence="3" type="ORF">JZ786_10380</name>
</gene>
<dbReference type="Pfam" id="PF01547">
    <property type="entry name" value="SBP_bac_1"/>
    <property type="match status" value="1"/>
</dbReference>
<dbReference type="Gene3D" id="3.40.190.10">
    <property type="entry name" value="Periplasmic binding protein-like II"/>
    <property type="match status" value="1"/>
</dbReference>
<dbReference type="AlphaFoldDB" id="A0A9X7W4A2"/>
<feature type="signal peptide" evidence="2">
    <location>
        <begin position="1"/>
        <end position="24"/>
    </location>
</feature>
<evidence type="ECO:0000256" key="1">
    <source>
        <dbReference type="SAM" id="MobiDB-lite"/>
    </source>
</evidence>
<evidence type="ECO:0000256" key="2">
    <source>
        <dbReference type="SAM" id="SignalP"/>
    </source>
</evidence>
<sequence length="433" mass="47174">MKRRMKRTAGVVFSAALLMGGVTACGSASTNSSNSGTSGGNSTSSGNGQKVTITFDMWGPVPQKYNFIKAFEKKYPNIHVALTEIPQTNYSQKINAEVASGTAPDVMLLWENQIQQFAKDGAVVNLDTYIKNDPSLQPSNFIPAFQQLAQQSGGTYGLPWVWATHLLYYNKTMFKKAGVPYPTANWTWQDYQNAAKKLTIVKNGKTVQWGSAPIGFPGVWYSLAGSAGDQIVKNGKLSIGQGAIKAMQWQNTLVNQLHVEPQPSTGNGSVDLFQAGKAAMEMNGSWMISTYDSITNFKWDVAPLPYDTTPFDGLHTAFFTINSKSSHKTADWDFIKFMMSPQGQKLLEEGQNNVSAEVSLANKTWYQNAGTNGPTNWAVFNQIAKYAKLGYVLLPAGLTTDGTNQFNAVLLGQKTPQQALQQIQQQASQVSGG</sequence>
<name>A0A9X7W4A2_9BACL</name>
<dbReference type="CDD" id="cd13585">
    <property type="entry name" value="PBP2_TMBP_like"/>
    <property type="match status" value="1"/>
</dbReference>
<proteinExistence type="predicted"/>